<reference evidence="4 5" key="1">
    <citation type="submission" date="2019-01" db="EMBL/GenBank/DDBJ databases">
        <title>Draft genome sequence of Dictyobacter sp. Uno17.</title>
        <authorList>
            <person name="Wang C.M."/>
            <person name="Zheng Y."/>
            <person name="Sakai Y."/>
            <person name="Abe K."/>
            <person name="Yokota A."/>
            <person name="Yabe S."/>
        </authorList>
    </citation>
    <scope>NUCLEOTIDE SEQUENCE [LARGE SCALE GENOMIC DNA]</scope>
    <source>
        <strain evidence="4 5">Uno17</strain>
    </source>
</reference>
<dbReference type="Gene3D" id="3.40.50.1820">
    <property type="entry name" value="alpha/beta hydrolase"/>
    <property type="match status" value="1"/>
</dbReference>
<comment type="caution">
    <text evidence="4">The sequence shown here is derived from an EMBL/GenBank/DDBJ whole genome shotgun (WGS) entry which is preliminary data.</text>
</comment>
<dbReference type="InterPro" id="IPR011042">
    <property type="entry name" value="6-blade_b-propeller_TolB-like"/>
</dbReference>
<sequence length="650" mass="71678">MSVFKSSTSTSEITNTPAITRALATLDVVLDMRNPVHVVLSNDGKRVAIVVSERAPDEQKKRQRIWLAETDGSKEAHPLISGKRDETSPCWSPDGKQLAFVTQAEGEKEKPQLHIISAEGGEAKLICKLPNGVSNLAWSPDGSRISFLSLEGEEPKSDPKVLAPARYQRLWTVRAEQALPEAVTPRDIMVMEYVWSPDSQSLALYYAHGPEENDWYHGQIGTVAASGSAVRQLTSLKLPARALAWSPDGTQIAFLSGSWSDPGRGVSDIYAVTLATQQVRNLTPGIDGSPAWCSWFPDGRHLLFAMVKHVTHQIGLLDSQDGTIRLLDTDFVMQDDQPSLWLTPNHLSCATVHSGAQLPRDVWTGNLILEDNLPTRIEWRQLTHLNTLAVEVLPRVQSERIRYKSEDGQLVDGLFTVPPIAQAGELPPLYVDVHGGPSGAECDYWASWDQIFLAAGYAVFRPNYRGSWGQGMAFADAVLGDMGGKDLQDILSGVEYLVREGKVDGNRVAIGGWSNGGYLAAWAVTQTDRFKAAMMGAGISDWLNMHAQTNTPDADSMLMAADPLEHPEAYYRASPITFAGRVKTPTLILHGEEDPCVPVAQAYAFYRALRERNVPVECVIYPRAGHGVSERDHVRDTTERQLRWFEAYVM</sequence>
<keyword evidence="2" id="KW-0645">Protease</keyword>
<evidence type="ECO:0000256" key="2">
    <source>
        <dbReference type="ARBA" id="ARBA00022825"/>
    </source>
</evidence>
<evidence type="ECO:0000259" key="3">
    <source>
        <dbReference type="Pfam" id="PF00326"/>
    </source>
</evidence>
<dbReference type="EMBL" id="BIXY01000054">
    <property type="protein sequence ID" value="GCF09930.1"/>
    <property type="molecule type" value="Genomic_DNA"/>
</dbReference>
<dbReference type="Gene3D" id="2.120.10.30">
    <property type="entry name" value="TolB, C-terminal domain"/>
    <property type="match status" value="1"/>
</dbReference>
<dbReference type="InterPro" id="IPR011659">
    <property type="entry name" value="WD40"/>
</dbReference>
<dbReference type="Pfam" id="PF07676">
    <property type="entry name" value="PD40"/>
    <property type="match status" value="2"/>
</dbReference>
<dbReference type="InterPro" id="IPR029058">
    <property type="entry name" value="AB_hydrolase_fold"/>
</dbReference>
<dbReference type="SUPFAM" id="SSF53474">
    <property type="entry name" value="alpha/beta-Hydrolases"/>
    <property type="match status" value="1"/>
</dbReference>
<proteinExistence type="predicted"/>
<dbReference type="PANTHER" id="PTHR42776:SF27">
    <property type="entry name" value="DIPEPTIDYL PEPTIDASE FAMILY MEMBER 6"/>
    <property type="match status" value="1"/>
</dbReference>
<dbReference type="PANTHER" id="PTHR42776">
    <property type="entry name" value="SERINE PEPTIDASE S9 FAMILY MEMBER"/>
    <property type="match status" value="1"/>
</dbReference>
<organism evidence="4 5">
    <name type="scientific">Dictyobacter arantiisoli</name>
    <dbReference type="NCBI Taxonomy" id="2014874"/>
    <lineage>
        <taxon>Bacteria</taxon>
        <taxon>Bacillati</taxon>
        <taxon>Chloroflexota</taxon>
        <taxon>Ktedonobacteria</taxon>
        <taxon>Ktedonobacterales</taxon>
        <taxon>Dictyobacteraceae</taxon>
        <taxon>Dictyobacter</taxon>
    </lineage>
</organism>
<dbReference type="AlphaFoldDB" id="A0A5A5TEE6"/>
<accession>A0A5A5TEE6</accession>
<gene>
    <name evidence="4" type="ORF">KDI_34940</name>
</gene>
<dbReference type="Pfam" id="PF00326">
    <property type="entry name" value="Peptidase_S9"/>
    <property type="match status" value="1"/>
</dbReference>
<dbReference type="Proteomes" id="UP000322530">
    <property type="component" value="Unassembled WGS sequence"/>
</dbReference>
<evidence type="ECO:0000313" key="5">
    <source>
        <dbReference type="Proteomes" id="UP000322530"/>
    </source>
</evidence>
<evidence type="ECO:0000313" key="4">
    <source>
        <dbReference type="EMBL" id="GCF09930.1"/>
    </source>
</evidence>
<keyword evidence="2" id="KW-0720">Serine protease</keyword>
<dbReference type="InterPro" id="IPR001375">
    <property type="entry name" value="Peptidase_S9_cat"/>
</dbReference>
<protein>
    <submittedName>
        <fullName evidence="4">Peptidase</fullName>
    </submittedName>
</protein>
<dbReference type="RefSeq" id="WP_172632203.1">
    <property type="nucleotide sequence ID" value="NZ_BIXY01000054.1"/>
</dbReference>
<dbReference type="GO" id="GO:0006508">
    <property type="term" value="P:proteolysis"/>
    <property type="evidence" value="ECO:0007669"/>
    <property type="project" value="InterPro"/>
</dbReference>
<dbReference type="GO" id="GO:0004252">
    <property type="term" value="F:serine-type endopeptidase activity"/>
    <property type="evidence" value="ECO:0007669"/>
    <property type="project" value="TreeGrafter"/>
</dbReference>
<keyword evidence="1" id="KW-0378">Hydrolase</keyword>
<name>A0A5A5TEE6_9CHLR</name>
<keyword evidence="5" id="KW-1185">Reference proteome</keyword>
<dbReference type="SUPFAM" id="SSF82171">
    <property type="entry name" value="DPP6 N-terminal domain-like"/>
    <property type="match status" value="1"/>
</dbReference>
<evidence type="ECO:0000256" key="1">
    <source>
        <dbReference type="ARBA" id="ARBA00022801"/>
    </source>
</evidence>
<dbReference type="Gene3D" id="2.120.10.60">
    <property type="entry name" value="Tricorn protease N-terminal domain"/>
    <property type="match status" value="1"/>
</dbReference>
<feature type="domain" description="Peptidase S9 prolyl oligopeptidase catalytic" evidence="3">
    <location>
        <begin position="447"/>
        <end position="648"/>
    </location>
</feature>